<evidence type="ECO:0000256" key="1">
    <source>
        <dbReference type="ARBA" id="ARBA00008898"/>
    </source>
</evidence>
<dbReference type="GO" id="GO:0010181">
    <property type="term" value="F:FMN binding"/>
    <property type="evidence" value="ECO:0007669"/>
    <property type="project" value="InterPro"/>
</dbReference>
<dbReference type="EMBL" id="CP002786">
    <property type="protein sequence ID" value="AEF39379.1"/>
    <property type="molecule type" value="Genomic_DNA"/>
</dbReference>
<sequence length="183" mass="19467">MVIDSRQFRKVLGHFCTGVAVITAQGDDGPVGFACQSFAALSLDPPLVLFCPAKKSRSWPVIETAGTFAVNVLGDDQRDVSSVFGAPGGDKFETVTWRPAASGAPLLAGALAWIDCTVEAVHDAGDHYIAVGRVLELGEPEAGPPLLFYRGNYTSTAPERTTPAPARESLESFLTWPCGDDWL</sequence>
<reference evidence="4 5" key="1">
    <citation type="journal article" date="2011" name="J. Bacteriol.">
        <title>Complete genome sequence of Amycolicicoccus subflavus DQS3-9A1T, an actinomycete isolated from crude oil-polluted soil.</title>
        <authorList>
            <person name="Cai M."/>
            <person name="Chen W.M."/>
            <person name="Nie Y."/>
            <person name="Chi C.Q."/>
            <person name="Wang Y.N."/>
            <person name="Tang Y.Q."/>
            <person name="Li G.Y."/>
            <person name="Wu X.L."/>
        </authorList>
    </citation>
    <scope>NUCLEOTIDE SEQUENCE [LARGE SCALE GENOMIC DNA]</scope>
    <source>
        <strain evidence="5">DSM 45089 / DQS3-9A1</strain>
    </source>
</reference>
<dbReference type="Gene3D" id="2.30.110.10">
    <property type="entry name" value="Electron Transport, Fmn-binding Protein, Chain A"/>
    <property type="match status" value="1"/>
</dbReference>
<protein>
    <submittedName>
        <fullName evidence="4">Flavin reductase domain-containing protein</fullName>
    </submittedName>
</protein>
<organism evidence="4 5">
    <name type="scientific">Hoyosella subflava (strain DSM 45089 / JCM 17490 / NBRC 109087 / DQS3-9A1)</name>
    <name type="common">Amycolicicoccus subflavus</name>
    <dbReference type="NCBI Taxonomy" id="443218"/>
    <lineage>
        <taxon>Bacteria</taxon>
        <taxon>Bacillati</taxon>
        <taxon>Actinomycetota</taxon>
        <taxon>Actinomycetes</taxon>
        <taxon>Mycobacteriales</taxon>
        <taxon>Hoyosellaceae</taxon>
        <taxon>Hoyosella</taxon>
    </lineage>
</organism>
<dbReference type="Proteomes" id="UP000009235">
    <property type="component" value="Chromosome"/>
</dbReference>
<comment type="similarity">
    <text evidence="1">Belongs to the non-flavoprotein flavin reductase family.</text>
</comment>
<dbReference type="GO" id="GO:0042602">
    <property type="term" value="F:riboflavin reductase (NADPH) activity"/>
    <property type="evidence" value="ECO:0007669"/>
    <property type="project" value="TreeGrafter"/>
</dbReference>
<dbReference type="NCBIfam" id="NF045630">
    <property type="entry name" value="monooxsub_HsaB"/>
    <property type="match status" value="1"/>
</dbReference>
<dbReference type="InterPro" id="IPR012349">
    <property type="entry name" value="Split_barrel_FMN-bd"/>
</dbReference>
<feature type="domain" description="Flavin reductase like" evidence="3">
    <location>
        <begin position="12"/>
        <end position="155"/>
    </location>
</feature>
<dbReference type="KEGG" id="asd:AS9A_0927"/>
<dbReference type="Pfam" id="PF01613">
    <property type="entry name" value="Flavin_Reduct"/>
    <property type="match status" value="1"/>
</dbReference>
<dbReference type="eggNOG" id="COG1853">
    <property type="taxonomic scope" value="Bacteria"/>
</dbReference>
<dbReference type="STRING" id="443218.AS9A_0927"/>
<proteinExistence type="inferred from homology"/>
<dbReference type="SMART" id="SM00903">
    <property type="entry name" value="Flavin_Reduct"/>
    <property type="match status" value="1"/>
</dbReference>
<keyword evidence="2" id="KW-0560">Oxidoreductase</keyword>
<dbReference type="OrthoDB" id="9792858at2"/>
<dbReference type="PANTHER" id="PTHR30466:SF11">
    <property type="entry name" value="FLAVIN-DEPENDENT MONOOXYGENASE, REDUCTASE SUBUNIT HSAB"/>
    <property type="match status" value="1"/>
</dbReference>
<dbReference type="InterPro" id="IPR002563">
    <property type="entry name" value="Flavin_Rdtase-like_dom"/>
</dbReference>
<name>F6EN62_HOYSD</name>
<dbReference type="InterPro" id="IPR054682">
    <property type="entry name" value="HsaB"/>
</dbReference>
<evidence type="ECO:0000313" key="5">
    <source>
        <dbReference type="Proteomes" id="UP000009235"/>
    </source>
</evidence>
<dbReference type="SUPFAM" id="SSF50475">
    <property type="entry name" value="FMN-binding split barrel"/>
    <property type="match status" value="1"/>
</dbReference>
<dbReference type="AlphaFoldDB" id="F6EN62"/>
<evidence type="ECO:0000259" key="3">
    <source>
        <dbReference type="SMART" id="SM00903"/>
    </source>
</evidence>
<evidence type="ECO:0000313" key="4">
    <source>
        <dbReference type="EMBL" id="AEF39379.1"/>
    </source>
</evidence>
<gene>
    <name evidence="4" type="ordered locus">AS9A_0927</name>
</gene>
<dbReference type="HOGENOM" id="CLU_059021_1_0_11"/>
<evidence type="ECO:0000256" key="2">
    <source>
        <dbReference type="ARBA" id="ARBA00023002"/>
    </source>
</evidence>
<accession>F6EN62</accession>
<dbReference type="PANTHER" id="PTHR30466">
    <property type="entry name" value="FLAVIN REDUCTASE"/>
    <property type="match status" value="1"/>
</dbReference>
<keyword evidence="5" id="KW-1185">Reference proteome</keyword>
<dbReference type="InterPro" id="IPR050268">
    <property type="entry name" value="NADH-dep_flavin_reductase"/>
</dbReference>